<evidence type="ECO:0000256" key="2">
    <source>
        <dbReference type="ARBA" id="ARBA00023015"/>
    </source>
</evidence>
<dbReference type="PROSITE" id="PS00463">
    <property type="entry name" value="ZN2_CY6_FUNGAL_1"/>
    <property type="match status" value="1"/>
</dbReference>
<protein>
    <submittedName>
        <fullName evidence="8">Unnamed protein product</fullName>
    </submittedName>
</protein>
<reference evidence="8" key="1">
    <citation type="submission" date="2023-04" db="EMBL/GenBank/DDBJ databases">
        <title>Ambrosiozyma monospora NBRC 1965.</title>
        <authorList>
            <person name="Ichikawa N."/>
            <person name="Sato H."/>
            <person name="Tonouchi N."/>
        </authorList>
    </citation>
    <scope>NUCLEOTIDE SEQUENCE</scope>
    <source>
        <strain evidence="8">NBRC 1965</strain>
    </source>
</reference>
<dbReference type="InterPro" id="IPR036864">
    <property type="entry name" value="Zn2-C6_fun-type_DNA-bd_sf"/>
</dbReference>
<feature type="compositionally biased region" description="Acidic residues" evidence="6">
    <location>
        <begin position="289"/>
        <end position="306"/>
    </location>
</feature>
<dbReference type="SUPFAM" id="SSF57701">
    <property type="entry name" value="Zn2/Cys6 DNA-binding domain"/>
    <property type="match status" value="1"/>
</dbReference>
<feature type="compositionally biased region" description="Basic residues" evidence="6">
    <location>
        <begin position="63"/>
        <end position="81"/>
    </location>
</feature>
<evidence type="ECO:0000313" key="9">
    <source>
        <dbReference type="Proteomes" id="UP001165063"/>
    </source>
</evidence>
<organism evidence="8 9">
    <name type="scientific">Ambrosiozyma monospora</name>
    <name type="common">Yeast</name>
    <name type="synonym">Endomycopsis monosporus</name>
    <dbReference type="NCBI Taxonomy" id="43982"/>
    <lineage>
        <taxon>Eukaryota</taxon>
        <taxon>Fungi</taxon>
        <taxon>Dikarya</taxon>
        <taxon>Ascomycota</taxon>
        <taxon>Saccharomycotina</taxon>
        <taxon>Pichiomycetes</taxon>
        <taxon>Pichiales</taxon>
        <taxon>Pichiaceae</taxon>
        <taxon>Ambrosiozyma</taxon>
    </lineage>
</organism>
<dbReference type="Pfam" id="PF00172">
    <property type="entry name" value="Zn_clus"/>
    <property type="match status" value="1"/>
</dbReference>
<feature type="compositionally biased region" description="Low complexity" evidence="6">
    <location>
        <begin position="1"/>
        <end position="21"/>
    </location>
</feature>
<comment type="subcellular location">
    <subcellularLocation>
        <location evidence="1">Nucleus</location>
    </subcellularLocation>
</comment>
<feature type="region of interest" description="Disordered" evidence="6">
    <location>
        <begin position="284"/>
        <end position="315"/>
    </location>
</feature>
<dbReference type="InterPro" id="IPR001138">
    <property type="entry name" value="Zn2Cys6_DnaBD"/>
</dbReference>
<feature type="region of interest" description="Disordered" evidence="6">
    <location>
        <begin position="221"/>
        <end position="253"/>
    </location>
</feature>
<feature type="compositionally biased region" description="Low complexity" evidence="6">
    <location>
        <begin position="222"/>
        <end position="253"/>
    </location>
</feature>
<evidence type="ECO:0000256" key="6">
    <source>
        <dbReference type="SAM" id="MobiDB-lite"/>
    </source>
</evidence>
<dbReference type="EMBL" id="BSXU01006134">
    <property type="protein sequence ID" value="GMG55757.1"/>
    <property type="molecule type" value="Genomic_DNA"/>
</dbReference>
<feature type="region of interest" description="Disordered" evidence="6">
    <location>
        <begin position="1"/>
        <end position="83"/>
    </location>
</feature>
<keyword evidence="2" id="KW-0805">Transcription regulation</keyword>
<dbReference type="CDD" id="cd00067">
    <property type="entry name" value="GAL4"/>
    <property type="match status" value="1"/>
</dbReference>
<proteinExistence type="predicted"/>
<feature type="domain" description="Zn(2)-C6 fungal-type" evidence="7">
    <location>
        <begin position="127"/>
        <end position="160"/>
    </location>
</feature>
<keyword evidence="9" id="KW-1185">Reference proteome</keyword>
<evidence type="ECO:0000256" key="5">
    <source>
        <dbReference type="ARBA" id="ARBA00023242"/>
    </source>
</evidence>
<evidence type="ECO:0000256" key="1">
    <source>
        <dbReference type="ARBA" id="ARBA00004123"/>
    </source>
</evidence>
<evidence type="ECO:0000256" key="4">
    <source>
        <dbReference type="ARBA" id="ARBA00023163"/>
    </source>
</evidence>
<feature type="compositionally biased region" description="Low complexity" evidence="6">
    <location>
        <begin position="32"/>
        <end position="45"/>
    </location>
</feature>
<dbReference type="PANTHER" id="PTHR31845:SF6">
    <property type="entry name" value="TRANSCRIPTION FACTOR SEF1-RELATED"/>
    <property type="match status" value="1"/>
</dbReference>
<dbReference type="GO" id="GO:0000976">
    <property type="term" value="F:transcription cis-regulatory region binding"/>
    <property type="evidence" value="ECO:0007669"/>
    <property type="project" value="TreeGrafter"/>
</dbReference>
<dbReference type="GO" id="GO:0000981">
    <property type="term" value="F:DNA-binding transcription factor activity, RNA polymerase II-specific"/>
    <property type="evidence" value="ECO:0007669"/>
    <property type="project" value="InterPro"/>
</dbReference>
<dbReference type="GO" id="GO:0005634">
    <property type="term" value="C:nucleus"/>
    <property type="evidence" value="ECO:0007669"/>
    <property type="project" value="UniProtKB-SubCell"/>
</dbReference>
<accession>A0A9W6Z5Y8</accession>
<keyword evidence="5" id="KW-0539">Nucleus</keyword>
<dbReference type="OrthoDB" id="3163292at2759"/>
<evidence type="ECO:0000313" key="8">
    <source>
        <dbReference type="EMBL" id="GMG55757.1"/>
    </source>
</evidence>
<dbReference type="InterPro" id="IPR051089">
    <property type="entry name" value="prtT"/>
</dbReference>
<dbReference type="AlphaFoldDB" id="A0A9W6Z5Y8"/>
<dbReference type="PROSITE" id="PS50048">
    <property type="entry name" value="ZN2_CY6_FUNGAL_2"/>
    <property type="match status" value="1"/>
</dbReference>
<evidence type="ECO:0000256" key="3">
    <source>
        <dbReference type="ARBA" id="ARBA00023125"/>
    </source>
</evidence>
<evidence type="ECO:0000259" key="7">
    <source>
        <dbReference type="PROSITE" id="PS50048"/>
    </source>
</evidence>
<comment type="caution">
    <text evidence="8">The sequence shown here is derived from an EMBL/GenBank/DDBJ whole genome shotgun (WGS) entry which is preliminary data.</text>
</comment>
<dbReference type="GO" id="GO:0008270">
    <property type="term" value="F:zinc ion binding"/>
    <property type="evidence" value="ECO:0007669"/>
    <property type="project" value="InterPro"/>
</dbReference>
<sequence length="505" mass="56492">MPANTNNKRKLLPLLPNTLLPKRLKLSPDCSPSPSSSTSTSTSSSPSPPSGSALKLKNPTHLDHHHHHHHAHPHPHPHHTKPILPKTADIQQKQQKLKQSLPLVTTKVINKNPPNFLDQPKPRHLKSCSRCRKHKTKCNYVDTQPNPCTACAKRGLTCELEIVIPVKRSNIIKNLADNVHELQQLVDQLIVKDKFLKTLCIQKGLKIDGLIDFETDLNPTCSDDNSNNNNNNSNTNDTTLSSSSSSTSRKPVSSVEMVSSISSTTQSSYYSSISSCCSTNSSASCSADADNEDNCDTSDCEEDSDESPMNSPSSDIDLPCTLFQFDDELSLTQLEASQYLNTFNLNYLPMIPILPIFKNPLDLYSHSKLLFWTIVYVVSRQKYPLIYSKFIKRKLLYRSFLLPPNKISIVQCILLLAWFPIKGQNKTAGISSHHQQQQQQQQLQSSIVDEHSNSTMMLWLQLAKDICLQIGLNRSIELCNGEFSRRVQDDQFNGLITDSLRIGSG</sequence>
<keyword evidence="4" id="KW-0804">Transcription</keyword>
<dbReference type="Gene3D" id="4.10.240.10">
    <property type="entry name" value="Zn(2)-C6 fungal-type DNA-binding domain"/>
    <property type="match status" value="1"/>
</dbReference>
<keyword evidence="3" id="KW-0238">DNA-binding</keyword>
<dbReference type="PANTHER" id="PTHR31845">
    <property type="entry name" value="FINGER DOMAIN PROTEIN, PUTATIVE-RELATED"/>
    <property type="match status" value="1"/>
</dbReference>
<dbReference type="SMART" id="SM00066">
    <property type="entry name" value="GAL4"/>
    <property type="match status" value="1"/>
</dbReference>
<name>A0A9W6Z5Y8_AMBMO</name>
<dbReference type="Proteomes" id="UP001165063">
    <property type="component" value="Unassembled WGS sequence"/>
</dbReference>
<gene>
    <name evidence="8" type="ORF">Amon01_000782900</name>
</gene>